<dbReference type="PANTHER" id="PTHR36456">
    <property type="entry name" value="UPF0232 PROTEIN SCO3875"/>
    <property type="match status" value="1"/>
</dbReference>
<dbReference type="Pfam" id="PF05258">
    <property type="entry name" value="DciA"/>
    <property type="match status" value="1"/>
</dbReference>
<dbReference type="Proteomes" id="UP000034681">
    <property type="component" value="Unassembled WGS sequence"/>
</dbReference>
<feature type="region of interest" description="Disordered" evidence="1">
    <location>
        <begin position="112"/>
        <end position="141"/>
    </location>
</feature>
<dbReference type="STRING" id="317619.GCA_000332315_01628"/>
<evidence type="ECO:0000313" key="3">
    <source>
        <dbReference type="Proteomes" id="UP000034681"/>
    </source>
</evidence>
<organism evidence="2 3">
    <name type="scientific">Prochlorothrix hollandica PCC 9006 = CALU 1027</name>
    <dbReference type="NCBI Taxonomy" id="317619"/>
    <lineage>
        <taxon>Bacteria</taxon>
        <taxon>Bacillati</taxon>
        <taxon>Cyanobacteriota</taxon>
        <taxon>Cyanophyceae</taxon>
        <taxon>Prochlorotrichales</taxon>
        <taxon>Prochlorotrichaceae</taxon>
        <taxon>Prochlorothrix</taxon>
    </lineage>
</organism>
<dbReference type="OrthoDB" id="511752at2"/>
<proteinExistence type="predicted"/>
<feature type="compositionally biased region" description="Basic and acidic residues" evidence="1">
    <location>
        <begin position="112"/>
        <end position="131"/>
    </location>
</feature>
<reference evidence="2" key="1">
    <citation type="submission" date="2012-04" db="EMBL/GenBank/DDBJ databases">
        <authorList>
            <person name="Borisov I.G."/>
            <person name="Ivanikova N.V."/>
            <person name="Pinevich A.V."/>
        </authorList>
    </citation>
    <scope>NUCLEOTIDE SEQUENCE</scope>
    <source>
        <strain evidence="2">CALU 1027</strain>
    </source>
</reference>
<name>A0A0M2PQ04_PROHO</name>
<gene>
    <name evidence="2" type="ORF">PROH_17550</name>
</gene>
<dbReference type="InterPro" id="IPR007922">
    <property type="entry name" value="DciA-like"/>
</dbReference>
<evidence type="ECO:0000313" key="2">
    <source>
        <dbReference type="EMBL" id="KKI98660.1"/>
    </source>
</evidence>
<comment type="caution">
    <text evidence="2">The sequence shown here is derived from an EMBL/GenBank/DDBJ whole genome shotgun (WGS) entry which is preliminary data.</text>
</comment>
<evidence type="ECO:0008006" key="4">
    <source>
        <dbReference type="Google" id="ProtNLM"/>
    </source>
</evidence>
<sequence length="194" mass="21917">MSPNSRRLQGLSALLQELSQRQSWQTSSPFEQLLQIWPDLVGISVAAQARPVRLERGILQVATISAVWAQNLQFERHHILAKVRQRLDLQVQEIRFSTALWSTVAASSLDPPVDRSTRTPVDRSTSTEHHQLWQNHPCRIPPDPTFTRDLASLSGAERSALRSALPHCPQCHCPTLQGELDRWSVCAFCAVKTW</sequence>
<protein>
    <recommendedName>
        <fullName evidence="4">RNA-binding protein containing Zn ribbon</fullName>
    </recommendedName>
</protein>
<dbReference type="PANTHER" id="PTHR36456:SF1">
    <property type="entry name" value="UPF0232 PROTEIN SCO3875"/>
    <property type="match status" value="1"/>
</dbReference>
<dbReference type="AlphaFoldDB" id="A0A0M2PQ04"/>
<dbReference type="RefSeq" id="WP_017712138.1">
    <property type="nucleotide sequence ID" value="NZ_KB235936.1"/>
</dbReference>
<dbReference type="eggNOG" id="COG5512">
    <property type="taxonomic scope" value="Bacteria"/>
</dbReference>
<evidence type="ECO:0000256" key="1">
    <source>
        <dbReference type="SAM" id="MobiDB-lite"/>
    </source>
</evidence>
<keyword evidence="3" id="KW-1185">Reference proteome</keyword>
<accession>A0A0M2PQ04</accession>
<dbReference type="EMBL" id="AJTX02000007">
    <property type="protein sequence ID" value="KKI98660.1"/>
    <property type="molecule type" value="Genomic_DNA"/>
</dbReference>